<dbReference type="InterPro" id="IPR017937">
    <property type="entry name" value="Thioredoxin_CS"/>
</dbReference>
<keyword evidence="10 11" id="KW-0676">Redox-active center</keyword>
<dbReference type="PANTHER" id="PTHR18929:SF69">
    <property type="entry name" value="PROTEIN DISULFIDE-ISOMERASE 1-RELATED"/>
    <property type="match status" value="1"/>
</dbReference>
<dbReference type="NCBIfam" id="TIGR01130">
    <property type="entry name" value="ER_PDI_fam"/>
    <property type="match status" value="1"/>
</dbReference>
<accession>A0A8S1EL13</accession>
<organism evidence="15 16">
    <name type="scientific">Caenorhabditis bovis</name>
    <dbReference type="NCBI Taxonomy" id="2654633"/>
    <lineage>
        <taxon>Eukaryota</taxon>
        <taxon>Metazoa</taxon>
        <taxon>Ecdysozoa</taxon>
        <taxon>Nematoda</taxon>
        <taxon>Chromadorea</taxon>
        <taxon>Rhabditida</taxon>
        <taxon>Rhabditina</taxon>
        <taxon>Rhabditomorpha</taxon>
        <taxon>Rhabditoidea</taxon>
        <taxon>Rhabditidae</taxon>
        <taxon>Peloderinae</taxon>
        <taxon>Caenorhabditis</taxon>
    </lineage>
</organism>
<evidence type="ECO:0000256" key="4">
    <source>
        <dbReference type="ARBA" id="ARBA00012723"/>
    </source>
</evidence>
<name>A0A8S1EL13_9PELO</name>
<dbReference type="FunFam" id="3.40.30.10:FF:000027">
    <property type="entry name" value="protein disulfide-isomerase A2"/>
    <property type="match status" value="1"/>
</dbReference>
<evidence type="ECO:0000256" key="6">
    <source>
        <dbReference type="ARBA" id="ARBA00022737"/>
    </source>
</evidence>
<dbReference type="GO" id="GO:0006457">
    <property type="term" value="P:protein folding"/>
    <property type="evidence" value="ECO:0007669"/>
    <property type="project" value="TreeGrafter"/>
</dbReference>
<comment type="subcellular location">
    <subcellularLocation>
        <location evidence="2">Endoplasmic reticulum lumen</location>
    </subcellularLocation>
</comment>
<dbReference type="PANTHER" id="PTHR18929">
    <property type="entry name" value="PROTEIN DISULFIDE ISOMERASE"/>
    <property type="match status" value="1"/>
</dbReference>
<dbReference type="Pfam" id="PF00085">
    <property type="entry name" value="Thioredoxin"/>
    <property type="match status" value="2"/>
</dbReference>
<feature type="domain" description="Thioredoxin" evidence="14">
    <location>
        <begin position="326"/>
        <end position="468"/>
    </location>
</feature>
<evidence type="ECO:0000256" key="13">
    <source>
        <dbReference type="RuleBase" id="RU361130"/>
    </source>
</evidence>
<dbReference type="PROSITE" id="PS00194">
    <property type="entry name" value="THIOREDOXIN_1"/>
    <property type="match status" value="2"/>
</dbReference>
<comment type="catalytic activity">
    <reaction evidence="1 13">
        <text>Catalyzes the rearrangement of -S-S- bonds in proteins.</text>
        <dbReference type="EC" id="5.3.4.1"/>
    </reaction>
</comment>
<keyword evidence="16" id="KW-1185">Reference proteome</keyword>
<dbReference type="Proteomes" id="UP000494206">
    <property type="component" value="Unassembled WGS sequence"/>
</dbReference>
<feature type="domain" description="Thioredoxin" evidence="14">
    <location>
        <begin position="13"/>
        <end position="136"/>
    </location>
</feature>
<dbReference type="InterPro" id="IPR036249">
    <property type="entry name" value="Thioredoxin-like_sf"/>
</dbReference>
<dbReference type="PRINTS" id="PR00421">
    <property type="entry name" value="THIOREDOXIN"/>
</dbReference>
<evidence type="ECO:0000313" key="16">
    <source>
        <dbReference type="Proteomes" id="UP000494206"/>
    </source>
</evidence>
<evidence type="ECO:0000256" key="7">
    <source>
        <dbReference type="ARBA" id="ARBA00022824"/>
    </source>
</evidence>
<dbReference type="Pfam" id="PF13848">
    <property type="entry name" value="Thioredoxin_6"/>
    <property type="match status" value="1"/>
</dbReference>
<dbReference type="FunFam" id="3.40.30.10:FF:000023">
    <property type="entry name" value="Protein disulfide-isomerase"/>
    <property type="match status" value="1"/>
</dbReference>
<dbReference type="GO" id="GO:0005788">
    <property type="term" value="C:endoplasmic reticulum lumen"/>
    <property type="evidence" value="ECO:0007669"/>
    <property type="project" value="UniProtKB-SubCell"/>
</dbReference>
<dbReference type="OrthoDB" id="427280at2759"/>
<evidence type="ECO:0000256" key="2">
    <source>
        <dbReference type="ARBA" id="ARBA00004319"/>
    </source>
</evidence>
<evidence type="ECO:0000256" key="10">
    <source>
        <dbReference type="ARBA" id="ARBA00023284"/>
    </source>
</evidence>
<keyword evidence="6" id="KW-0677">Repeat</keyword>
<protein>
    <recommendedName>
        <fullName evidence="4 13">Protein disulfide-isomerase</fullName>
        <ecNumber evidence="4 13">5.3.4.1</ecNumber>
    </recommendedName>
</protein>
<dbReference type="EMBL" id="CADEPM010000003">
    <property type="protein sequence ID" value="CAB3401497.1"/>
    <property type="molecule type" value="Genomic_DNA"/>
</dbReference>
<sequence>MMFVNIKLCIFFLLVAYSTANEEEDDSDEIVLSLDSSSFNDALEQNSFLLVKFYAPWCGHCKALAPKYQEAARILKEEGHNVRLAKVDVTENSDLGKLFDIRGYPTLKFFRSSVSIDYTGGRETNDIVEWIKKKMMPSVHSITTDEELEDFKKDEEQVVVIAHFEDEELKNAYQTVADKLENLKFGAIKGDKVKEVKNGEILMYRKGELSKQFTIENKDDILRLVFAYSLEAVTEFNQEAAGNLFQGIIHDFHFLLISKKHDDYSKILREFEETAEKFRAKIVFVTLDTSLEENARILEFMGIKIEDTPTSRILRFGETGVLRYKPADGQSFVDFSNDFIDEKATLDLKEQPLPEDWDKNPVKQLVASNLFKVVLDEKKAAFVKFYAPWCGHCKQLAPVWEQLAEKFADNENVVIAKIDATLNEFTNISVTSFPLLKFWPMGANKVVVDYSGDRSLKELENFVNSKLKTETDEPKSDSATHEEL</sequence>
<keyword evidence="9 13" id="KW-0413">Isomerase</keyword>
<dbReference type="CDD" id="cd02995">
    <property type="entry name" value="PDI_a_PDI_a'_C"/>
    <property type="match status" value="1"/>
</dbReference>
<comment type="caution">
    <text evidence="15">The sequence shown here is derived from an EMBL/GenBank/DDBJ whole genome shotgun (WGS) entry which is preliminary data.</text>
</comment>
<dbReference type="AlphaFoldDB" id="A0A8S1EL13"/>
<evidence type="ECO:0000259" key="14">
    <source>
        <dbReference type="PROSITE" id="PS51352"/>
    </source>
</evidence>
<feature type="disulfide bond" description="Redox-active" evidence="11">
    <location>
        <begin position="390"/>
        <end position="393"/>
    </location>
</feature>
<dbReference type="GO" id="GO:0003810">
    <property type="term" value="F:protein-glutamine gamma-glutamyltransferase activity"/>
    <property type="evidence" value="ECO:0007669"/>
    <property type="project" value="UniProtKB-ARBA"/>
</dbReference>
<dbReference type="CDD" id="cd02982">
    <property type="entry name" value="PDI_b'_family"/>
    <property type="match status" value="1"/>
</dbReference>
<evidence type="ECO:0000313" key="15">
    <source>
        <dbReference type="EMBL" id="CAB3401497.1"/>
    </source>
</evidence>
<dbReference type="CDD" id="cd02961">
    <property type="entry name" value="PDI_a_family"/>
    <property type="match status" value="1"/>
</dbReference>
<dbReference type="NCBIfam" id="TIGR01126">
    <property type="entry name" value="pdi_dom"/>
    <property type="match status" value="2"/>
</dbReference>
<keyword evidence="7" id="KW-0256">Endoplasmic reticulum</keyword>
<dbReference type="SUPFAM" id="SSF52833">
    <property type="entry name" value="Thioredoxin-like"/>
    <property type="match status" value="4"/>
</dbReference>
<dbReference type="PROSITE" id="PS51352">
    <property type="entry name" value="THIOREDOXIN_2"/>
    <property type="match status" value="2"/>
</dbReference>
<dbReference type="GO" id="GO:0003756">
    <property type="term" value="F:protein disulfide isomerase activity"/>
    <property type="evidence" value="ECO:0007669"/>
    <property type="project" value="UniProtKB-EC"/>
</dbReference>
<evidence type="ECO:0000256" key="1">
    <source>
        <dbReference type="ARBA" id="ARBA00001182"/>
    </source>
</evidence>
<dbReference type="InterPro" id="IPR005792">
    <property type="entry name" value="Prot_disulphide_isomerase"/>
</dbReference>
<evidence type="ECO:0000256" key="5">
    <source>
        <dbReference type="ARBA" id="ARBA00022729"/>
    </source>
</evidence>
<reference evidence="15 16" key="1">
    <citation type="submission" date="2020-04" db="EMBL/GenBank/DDBJ databases">
        <authorList>
            <person name="Laetsch R D."/>
            <person name="Stevens L."/>
            <person name="Kumar S."/>
            <person name="Blaxter L. M."/>
        </authorList>
    </citation>
    <scope>NUCLEOTIDE SEQUENCE [LARGE SCALE GENOMIC DNA]</scope>
</reference>
<feature type="signal peptide" evidence="13">
    <location>
        <begin position="1"/>
        <end position="20"/>
    </location>
</feature>
<dbReference type="CDD" id="cd02981">
    <property type="entry name" value="PDI_b_family"/>
    <property type="match status" value="1"/>
</dbReference>
<proteinExistence type="inferred from homology"/>
<keyword evidence="8 11" id="KW-1015">Disulfide bond</keyword>
<feature type="chain" id="PRO_5035963413" description="Protein disulfide-isomerase" evidence="13">
    <location>
        <begin position="21"/>
        <end position="484"/>
    </location>
</feature>
<dbReference type="EC" id="5.3.4.1" evidence="4 13"/>
<evidence type="ECO:0000256" key="9">
    <source>
        <dbReference type="ARBA" id="ARBA00023235"/>
    </source>
</evidence>
<evidence type="ECO:0000256" key="3">
    <source>
        <dbReference type="ARBA" id="ARBA00006347"/>
    </source>
</evidence>
<gene>
    <name evidence="15" type="ORF">CBOVIS_LOCUS4239</name>
</gene>
<evidence type="ECO:0000256" key="11">
    <source>
        <dbReference type="PIRSR" id="PIRSR605792-51"/>
    </source>
</evidence>
<evidence type="ECO:0000256" key="8">
    <source>
        <dbReference type="ARBA" id="ARBA00023157"/>
    </source>
</evidence>
<feature type="disulfide bond" description="Redox-active" evidence="11">
    <location>
        <begin position="58"/>
        <end position="61"/>
    </location>
</feature>
<dbReference type="InterPro" id="IPR013766">
    <property type="entry name" value="Thioredoxin_domain"/>
</dbReference>
<comment type="similarity">
    <text evidence="3 12">Belongs to the protein disulfide isomerase family.</text>
</comment>
<evidence type="ECO:0000256" key="12">
    <source>
        <dbReference type="RuleBase" id="RU004208"/>
    </source>
</evidence>
<dbReference type="InterPro" id="IPR005788">
    <property type="entry name" value="PDI_thioredoxin-like_dom"/>
</dbReference>
<dbReference type="GO" id="GO:0034976">
    <property type="term" value="P:response to endoplasmic reticulum stress"/>
    <property type="evidence" value="ECO:0007669"/>
    <property type="project" value="TreeGrafter"/>
</dbReference>
<dbReference type="Gene3D" id="3.40.30.10">
    <property type="entry name" value="Glutaredoxin"/>
    <property type="match status" value="4"/>
</dbReference>
<keyword evidence="5 13" id="KW-0732">Signal</keyword>